<dbReference type="AlphaFoldDB" id="A0A6A6UW99"/>
<protein>
    <recommendedName>
        <fullName evidence="3">F-box domain-containing protein</fullName>
    </recommendedName>
</protein>
<organism evidence="1 2">
    <name type="scientific">Sporormia fimetaria CBS 119925</name>
    <dbReference type="NCBI Taxonomy" id="1340428"/>
    <lineage>
        <taxon>Eukaryota</taxon>
        <taxon>Fungi</taxon>
        <taxon>Dikarya</taxon>
        <taxon>Ascomycota</taxon>
        <taxon>Pezizomycotina</taxon>
        <taxon>Dothideomycetes</taxon>
        <taxon>Pleosporomycetidae</taxon>
        <taxon>Pleosporales</taxon>
        <taxon>Sporormiaceae</taxon>
        <taxon>Sporormia</taxon>
    </lineage>
</organism>
<dbReference type="EMBL" id="MU006607">
    <property type="protein sequence ID" value="KAF2742552.1"/>
    <property type="molecule type" value="Genomic_DNA"/>
</dbReference>
<sequence length="504" mass="56325">MGLLDLPGELIDEIIDLTLPDGLEGFVLSCRAVHQRAAVQIKRHSRLKRLSRFAARPANDNGKCLFLLHELTRDPLLADYVRILNLRRPVEARSPSSLSEEFRMDDDTMERVKTMVMEAEWLEQAGIDVQELWEKMMEEDDADEDASSAPLPPFNTVALLSRLLALETLQLSNNWAELTQASFMTVPNDDLLVYMLEELVEYSVAHFGSRDALLGKLQVILPFMAAGQSQRAALQTVGPFLRLPSLKEFFGISLVAACDSFAGTPFEWHWKDDSALRRLELAHCCMNAEGFSAFLSHTPRLEVFKYSHETKWGGYLDDWNPGEFIVALAQACGSTIVELCLTVDDLSGEIINGGSSLLGFPKLKRIETDVLIFCGPPIESGQRRGPDPYVPPGDIPWTEHDIPCLGSMLPPSIVEVILNTEFPKADTVALRSLVKNFKQHKEERLFDLKDVCIRQYAGVSAGGLYGIHGLVRVVDGSENGRLRRPMLPLWKRDFAKRVGGIAYS</sequence>
<accession>A0A6A6UW99</accession>
<evidence type="ECO:0000313" key="2">
    <source>
        <dbReference type="Proteomes" id="UP000799440"/>
    </source>
</evidence>
<reference evidence="1" key="1">
    <citation type="journal article" date="2020" name="Stud. Mycol.">
        <title>101 Dothideomycetes genomes: a test case for predicting lifestyles and emergence of pathogens.</title>
        <authorList>
            <person name="Haridas S."/>
            <person name="Albert R."/>
            <person name="Binder M."/>
            <person name="Bloem J."/>
            <person name="Labutti K."/>
            <person name="Salamov A."/>
            <person name="Andreopoulos B."/>
            <person name="Baker S."/>
            <person name="Barry K."/>
            <person name="Bills G."/>
            <person name="Bluhm B."/>
            <person name="Cannon C."/>
            <person name="Castanera R."/>
            <person name="Culley D."/>
            <person name="Daum C."/>
            <person name="Ezra D."/>
            <person name="Gonzalez J."/>
            <person name="Henrissat B."/>
            <person name="Kuo A."/>
            <person name="Liang C."/>
            <person name="Lipzen A."/>
            <person name="Lutzoni F."/>
            <person name="Magnuson J."/>
            <person name="Mondo S."/>
            <person name="Nolan M."/>
            <person name="Ohm R."/>
            <person name="Pangilinan J."/>
            <person name="Park H.-J."/>
            <person name="Ramirez L."/>
            <person name="Alfaro M."/>
            <person name="Sun H."/>
            <person name="Tritt A."/>
            <person name="Yoshinaga Y."/>
            <person name="Zwiers L.-H."/>
            <person name="Turgeon B."/>
            <person name="Goodwin S."/>
            <person name="Spatafora J."/>
            <person name="Crous P."/>
            <person name="Grigoriev I."/>
        </authorList>
    </citation>
    <scope>NUCLEOTIDE SEQUENCE</scope>
    <source>
        <strain evidence="1">CBS 119925</strain>
    </source>
</reference>
<keyword evidence="2" id="KW-1185">Reference proteome</keyword>
<dbReference type="Proteomes" id="UP000799440">
    <property type="component" value="Unassembled WGS sequence"/>
</dbReference>
<gene>
    <name evidence="1" type="ORF">M011DRAFT_412394</name>
</gene>
<evidence type="ECO:0000313" key="1">
    <source>
        <dbReference type="EMBL" id="KAF2742552.1"/>
    </source>
</evidence>
<name>A0A6A6UW99_9PLEO</name>
<proteinExistence type="predicted"/>
<dbReference type="OrthoDB" id="5421601at2759"/>
<evidence type="ECO:0008006" key="3">
    <source>
        <dbReference type="Google" id="ProtNLM"/>
    </source>
</evidence>